<organism evidence="18 19">
    <name type="scientific">Candidatus Rikenella faecigallinarum</name>
    <dbReference type="NCBI Taxonomy" id="2838745"/>
    <lineage>
        <taxon>Bacteria</taxon>
        <taxon>Pseudomonadati</taxon>
        <taxon>Bacteroidota</taxon>
        <taxon>Bacteroidia</taxon>
        <taxon>Bacteroidales</taxon>
        <taxon>Rikenellaceae</taxon>
        <taxon>Rikenella</taxon>
    </lineage>
</organism>
<evidence type="ECO:0000256" key="17">
    <source>
        <dbReference type="SAM" id="Phobius"/>
    </source>
</evidence>
<comment type="caution">
    <text evidence="18">The sequence shown here is derived from an EMBL/GenBank/DDBJ whole genome shotgun (WGS) entry which is preliminary data.</text>
</comment>
<feature type="region of interest" description="Disordered" evidence="16">
    <location>
        <begin position="420"/>
        <end position="507"/>
    </location>
</feature>
<keyword evidence="7 17" id="KW-1133">Transmembrane helix</keyword>
<accession>A0A9D1QFB1</accession>
<feature type="transmembrane region" description="Helical" evidence="17">
    <location>
        <begin position="345"/>
        <end position="366"/>
    </location>
</feature>
<protein>
    <recommendedName>
        <fullName evidence="12">Probable peptidoglycan glycosyltransferase FtsW</fullName>
        <ecNumber evidence="14">2.4.99.28</ecNumber>
    </recommendedName>
    <alternativeName>
        <fullName evidence="13">Cell division protein FtsW</fullName>
    </alternativeName>
    <alternativeName>
        <fullName evidence="10">Cell wall polymerase</fullName>
    </alternativeName>
    <alternativeName>
        <fullName evidence="9">Peptidoglycan polymerase</fullName>
    </alternativeName>
</protein>
<dbReference type="InterPro" id="IPR001182">
    <property type="entry name" value="FtsW/RodA"/>
</dbReference>
<evidence type="ECO:0000256" key="8">
    <source>
        <dbReference type="ARBA" id="ARBA00023136"/>
    </source>
</evidence>
<feature type="transmembrane region" description="Helical" evidence="17">
    <location>
        <begin position="174"/>
        <end position="205"/>
    </location>
</feature>
<comment type="similarity">
    <text evidence="11">Belongs to the SEDS family. FtsW subfamily.</text>
</comment>
<keyword evidence="4 17" id="KW-0812">Transmembrane</keyword>
<evidence type="ECO:0000313" key="19">
    <source>
        <dbReference type="Proteomes" id="UP000823926"/>
    </source>
</evidence>
<evidence type="ECO:0000256" key="6">
    <source>
        <dbReference type="ARBA" id="ARBA00022984"/>
    </source>
</evidence>
<dbReference type="PANTHER" id="PTHR30474">
    <property type="entry name" value="CELL CYCLE PROTEIN"/>
    <property type="match status" value="1"/>
</dbReference>
<feature type="transmembrane region" description="Helical" evidence="17">
    <location>
        <begin position="378"/>
        <end position="399"/>
    </location>
</feature>
<dbReference type="GO" id="GO:0009252">
    <property type="term" value="P:peptidoglycan biosynthetic process"/>
    <property type="evidence" value="ECO:0007669"/>
    <property type="project" value="UniProtKB-KW"/>
</dbReference>
<evidence type="ECO:0000313" key="18">
    <source>
        <dbReference type="EMBL" id="HIW10991.1"/>
    </source>
</evidence>
<evidence type="ECO:0000256" key="4">
    <source>
        <dbReference type="ARBA" id="ARBA00022692"/>
    </source>
</evidence>
<evidence type="ECO:0000256" key="3">
    <source>
        <dbReference type="ARBA" id="ARBA00022679"/>
    </source>
</evidence>
<dbReference type="Pfam" id="PF01098">
    <property type="entry name" value="FTSW_RODA_SPOVE"/>
    <property type="match status" value="1"/>
</dbReference>
<dbReference type="GO" id="GO:0008955">
    <property type="term" value="F:peptidoglycan glycosyltransferase activity"/>
    <property type="evidence" value="ECO:0007669"/>
    <property type="project" value="UniProtKB-EC"/>
</dbReference>
<dbReference type="GO" id="GO:0005886">
    <property type="term" value="C:plasma membrane"/>
    <property type="evidence" value="ECO:0007669"/>
    <property type="project" value="TreeGrafter"/>
</dbReference>
<reference evidence="18" key="1">
    <citation type="journal article" date="2021" name="PeerJ">
        <title>Extensive microbial diversity within the chicken gut microbiome revealed by metagenomics and culture.</title>
        <authorList>
            <person name="Gilroy R."/>
            <person name="Ravi A."/>
            <person name="Getino M."/>
            <person name="Pursley I."/>
            <person name="Horton D.L."/>
            <person name="Alikhan N.F."/>
            <person name="Baker D."/>
            <person name="Gharbi K."/>
            <person name="Hall N."/>
            <person name="Watson M."/>
            <person name="Adriaenssens E.M."/>
            <person name="Foster-Nyarko E."/>
            <person name="Jarju S."/>
            <person name="Secka A."/>
            <person name="Antonio M."/>
            <person name="Oren A."/>
            <person name="Chaudhuri R.R."/>
            <person name="La Ragione R."/>
            <person name="Hildebrand F."/>
            <person name="Pallen M.J."/>
        </authorList>
    </citation>
    <scope>NUCLEOTIDE SEQUENCE</scope>
    <source>
        <strain evidence="18">ChiBcec15-1070</strain>
    </source>
</reference>
<dbReference type="GO" id="GO:0051301">
    <property type="term" value="P:cell division"/>
    <property type="evidence" value="ECO:0007669"/>
    <property type="project" value="InterPro"/>
</dbReference>
<reference evidence="18" key="2">
    <citation type="submission" date="2021-04" db="EMBL/GenBank/DDBJ databases">
        <authorList>
            <person name="Gilroy R."/>
        </authorList>
    </citation>
    <scope>NUCLEOTIDE SEQUENCE</scope>
    <source>
        <strain evidence="18">ChiBcec15-1070</strain>
    </source>
</reference>
<evidence type="ECO:0000256" key="14">
    <source>
        <dbReference type="ARBA" id="ARBA00044770"/>
    </source>
</evidence>
<evidence type="ECO:0000256" key="9">
    <source>
        <dbReference type="ARBA" id="ARBA00032370"/>
    </source>
</evidence>
<evidence type="ECO:0000256" key="1">
    <source>
        <dbReference type="ARBA" id="ARBA00004141"/>
    </source>
</evidence>
<dbReference type="EC" id="2.4.99.28" evidence="14"/>
<evidence type="ECO:0000256" key="11">
    <source>
        <dbReference type="ARBA" id="ARBA00038053"/>
    </source>
</evidence>
<comment type="catalytic activity">
    <reaction evidence="15">
        <text>[GlcNAc-(1-&gt;4)-Mur2Ac(oyl-L-Ala-gamma-D-Glu-L-Lys-D-Ala-D-Ala)](n)-di-trans,octa-cis-undecaprenyl diphosphate + beta-D-GlcNAc-(1-&gt;4)-Mur2Ac(oyl-L-Ala-gamma-D-Glu-L-Lys-D-Ala-D-Ala)-di-trans,octa-cis-undecaprenyl diphosphate = [GlcNAc-(1-&gt;4)-Mur2Ac(oyl-L-Ala-gamma-D-Glu-L-Lys-D-Ala-D-Ala)](n+1)-di-trans,octa-cis-undecaprenyl diphosphate + di-trans,octa-cis-undecaprenyl diphosphate + H(+)</text>
        <dbReference type="Rhea" id="RHEA:23708"/>
        <dbReference type="Rhea" id="RHEA-COMP:9602"/>
        <dbReference type="Rhea" id="RHEA-COMP:9603"/>
        <dbReference type="ChEBI" id="CHEBI:15378"/>
        <dbReference type="ChEBI" id="CHEBI:58405"/>
        <dbReference type="ChEBI" id="CHEBI:60033"/>
        <dbReference type="ChEBI" id="CHEBI:78435"/>
        <dbReference type="EC" id="2.4.99.28"/>
    </reaction>
</comment>
<feature type="transmembrane region" description="Helical" evidence="17">
    <location>
        <begin position="217"/>
        <end position="236"/>
    </location>
</feature>
<proteinExistence type="inferred from homology"/>
<keyword evidence="2" id="KW-0328">Glycosyltransferase</keyword>
<feature type="transmembrane region" description="Helical" evidence="17">
    <location>
        <begin position="312"/>
        <end position="333"/>
    </location>
</feature>
<keyword evidence="3" id="KW-0808">Transferase</keyword>
<sequence>MTKKRKLFLFRGDKPLWIIVTALFLVSLLVVYSATAAMAYREVDGNTSYYLFRQARFIMIGFFLIIVVHWVDYKYYARFAKALFKLSIVLVLLAYVIGVSLNDAPRWIRVPVLGFTFQPSELLKITLVVVLAQQLGIRQNVITKIPILPPLNPAVRRQNPRRVFDIWHKTTKPLLMPIVVSTLVVLPANFSTAAIIWATCMIMLAIGRVRQREINRLMLWAALACVLLVAVMYVSGVGRAETWVNRMVQFLGPTEVVADNKQSSQDSYQAQQAEIAIASGGVIGKGPGNSTQRSQLPHPYSDFAYAFIIEEYGVFGGIVVFVLYLWIFYRAGLIVRRCNRPSQGLMVLGLSLIITMQAFVNMAVSVGLMPVTGQPLPLISMGGSSVFFTCIAMGMILGVSRESEREQQELEAQQRLAAAQAVDNESGSEPVMPQDASLAAMEDVPEEPLRHPLRRSLSQRESRRADVEDEESVDELTLVEHGDGTAQWEESAAPKREVIDLMDDDER</sequence>
<dbReference type="PANTHER" id="PTHR30474:SF2">
    <property type="entry name" value="PEPTIDOGLYCAN GLYCOSYLTRANSFERASE FTSW-RELATED"/>
    <property type="match status" value="1"/>
</dbReference>
<keyword evidence="5" id="KW-0133">Cell shape</keyword>
<evidence type="ECO:0000256" key="10">
    <source>
        <dbReference type="ARBA" id="ARBA00033270"/>
    </source>
</evidence>
<feature type="transmembrane region" description="Helical" evidence="17">
    <location>
        <begin position="83"/>
        <end position="101"/>
    </location>
</feature>
<evidence type="ECO:0000256" key="2">
    <source>
        <dbReference type="ARBA" id="ARBA00022676"/>
    </source>
</evidence>
<evidence type="ECO:0000256" key="12">
    <source>
        <dbReference type="ARBA" id="ARBA00041185"/>
    </source>
</evidence>
<name>A0A9D1QFB1_9BACT</name>
<keyword evidence="8 17" id="KW-0472">Membrane</keyword>
<dbReference type="AlphaFoldDB" id="A0A9D1QFB1"/>
<dbReference type="EMBL" id="DXHL01000027">
    <property type="protein sequence ID" value="HIW10991.1"/>
    <property type="molecule type" value="Genomic_DNA"/>
</dbReference>
<evidence type="ECO:0000256" key="16">
    <source>
        <dbReference type="SAM" id="MobiDB-lite"/>
    </source>
</evidence>
<evidence type="ECO:0000256" key="5">
    <source>
        <dbReference type="ARBA" id="ARBA00022960"/>
    </source>
</evidence>
<gene>
    <name evidence="18" type="ORF">H9888_05745</name>
</gene>
<comment type="subcellular location">
    <subcellularLocation>
        <location evidence="1">Membrane</location>
        <topology evidence="1">Multi-pass membrane protein</topology>
    </subcellularLocation>
</comment>
<evidence type="ECO:0000256" key="7">
    <source>
        <dbReference type="ARBA" id="ARBA00022989"/>
    </source>
</evidence>
<dbReference type="Proteomes" id="UP000823926">
    <property type="component" value="Unassembled WGS sequence"/>
</dbReference>
<dbReference type="GO" id="GO:0015648">
    <property type="term" value="F:lipid-linked peptidoglycan transporter activity"/>
    <property type="evidence" value="ECO:0007669"/>
    <property type="project" value="TreeGrafter"/>
</dbReference>
<keyword evidence="6" id="KW-0573">Peptidoglycan synthesis</keyword>
<evidence type="ECO:0000256" key="15">
    <source>
        <dbReference type="ARBA" id="ARBA00049902"/>
    </source>
</evidence>
<dbReference type="GO" id="GO:0032153">
    <property type="term" value="C:cell division site"/>
    <property type="evidence" value="ECO:0007669"/>
    <property type="project" value="TreeGrafter"/>
</dbReference>
<feature type="transmembrane region" description="Helical" evidence="17">
    <location>
        <begin position="55"/>
        <end position="71"/>
    </location>
</feature>
<dbReference type="GO" id="GO:0008360">
    <property type="term" value="P:regulation of cell shape"/>
    <property type="evidence" value="ECO:0007669"/>
    <property type="project" value="UniProtKB-KW"/>
</dbReference>
<evidence type="ECO:0000256" key="13">
    <source>
        <dbReference type="ARBA" id="ARBA00041418"/>
    </source>
</evidence>